<evidence type="ECO:0000313" key="2">
    <source>
        <dbReference type="EMBL" id="KAJ5185264.1"/>
    </source>
</evidence>
<gene>
    <name evidence="2" type="ORF">N7472_010104</name>
</gene>
<name>A0A9W9IUE9_9EURO</name>
<dbReference type="AlphaFoldDB" id="A0A9W9IUE9"/>
<feature type="compositionally biased region" description="Low complexity" evidence="1">
    <location>
        <begin position="10"/>
        <end position="21"/>
    </location>
</feature>
<evidence type="ECO:0000313" key="3">
    <source>
        <dbReference type="Proteomes" id="UP001150879"/>
    </source>
</evidence>
<proteinExistence type="predicted"/>
<dbReference type="OrthoDB" id="4509550at2759"/>
<accession>A0A9W9IUE9</accession>
<dbReference type="Proteomes" id="UP001150879">
    <property type="component" value="Unassembled WGS sequence"/>
</dbReference>
<sequence length="76" mass="8676">MPEHIDSQGSTPKTSMSQSSSVEDLNATQEKSHPSPLQRLKKQWKEIKKEWGPLMAAKEDIDDEYTFPPGRYSGQR</sequence>
<protein>
    <submittedName>
        <fullName evidence="2">Uncharacterized protein</fullName>
    </submittedName>
</protein>
<reference evidence="2" key="1">
    <citation type="submission" date="2022-11" db="EMBL/GenBank/DDBJ databases">
        <authorList>
            <person name="Petersen C."/>
        </authorList>
    </citation>
    <scope>NUCLEOTIDE SEQUENCE</scope>
    <source>
        <strain evidence="2">IBT 16849</strain>
    </source>
</reference>
<organism evidence="2 3">
    <name type="scientific">Penicillium cf. griseofulvum</name>
    <dbReference type="NCBI Taxonomy" id="2972120"/>
    <lineage>
        <taxon>Eukaryota</taxon>
        <taxon>Fungi</taxon>
        <taxon>Dikarya</taxon>
        <taxon>Ascomycota</taxon>
        <taxon>Pezizomycotina</taxon>
        <taxon>Eurotiomycetes</taxon>
        <taxon>Eurotiomycetidae</taxon>
        <taxon>Eurotiales</taxon>
        <taxon>Aspergillaceae</taxon>
        <taxon>Penicillium</taxon>
    </lineage>
</organism>
<evidence type="ECO:0000256" key="1">
    <source>
        <dbReference type="SAM" id="MobiDB-lite"/>
    </source>
</evidence>
<keyword evidence="3" id="KW-1185">Reference proteome</keyword>
<reference evidence="2" key="2">
    <citation type="journal article" date="2023" name="IMA Fungus">
        <title>Comparative genomic study of the Penicillium genus elucidates a diverse pangenome and 15 lateral gene transfer events.</title>
        <authorList>
            <person name="Petersen C."/>
            <person name="Sorensen T."/>
            <person name="Nielsen M.R."/>
            <person name="Sondergaard T.E."/>
            <person name="Sorensen J.L."/>
            <person name="Fitzpatrick D.A."/>
            <person name="Frisvad J.C."/>
            <person name="Nielsen K.L."/>
        </authorList>
    </citation>
    <scope>NUCLEOTIDE SEQUENCE</scope>
    <source>
        <strain evidence="2">IBT 16849</strain>
    </source>
</reference>
<feature type="region of interest" description="Disordered" evidence="1">
    <location>
        <begin position="1"/>
        <end position="76"/>
    </location>
</feature>
<dbReference type="EMBL" id="JAPQKP010000006">
    <property type="protein sequence ID" value="KAJ5185264.1"/>
    <property type="molecule type" value="Genomic_DNA"/>
</dbReference>
<comment type="caution">
    <text evidence="2">The sequence shown here is derived from an EMBL/GenBank/DDBJ whole genome shotgun (WGS) entry which is preliminary data.</text>
</comment>